<dbReference type="SUPFAM" id="SSF51735">
    <property type="entry name" value="NAD(P)-binding Rossmann-fold domains"/>
    <property type="match status" value="1"/>
</dbReference>
<dbReference type="PANTHER" id="PTHR11092:SF0">
    <property type="entry name" value="EPIMERASE FAMILY PROTEIN SDR39U1"/>
    <property type="match status" value="1"/>
</dbReference>
<proteinExistence type="inferred from homology"/>
<gene>
    <name evidence="4" type="ORF">G3M70_10885</name>
</gene>
<evidence type="ECO:0000313" key="4">
    <source>
        <dbReference type="EMBL" id="QPJ63789.1"/>
    </source>
</evidence>
<feature type="domain" description="NAD-dependent epimerase/dehydratase" evidence="2">
    <location>
        <begin position="1"/>
        <end position="212"/>
    </location>
</feature>
<dbReference type="Gene3D" id="3.40.50.720">
    <property type="entry name" value="NAD(P)-binding Rossmann-like Domain"/>
    <property type="match status" value="1"/>
</dbReference>
<dbReference type="InterPro" id="IPR010099">
    <property type="entry name" value="SDR39U1"/>
</dbReference>
<dbReference type="AlphaFoldDB" id="A0A7T0BZG3"/>
<dbReference type="InterPro" id="IPR013549">
    <property type="entry name" value="DUF1731"/>
</dbReference>
<name>A0A7T0BZG3_9BACT</name>
<sequence length="309" mass="34116">MIIAGGSGFLGSALAGKLVEENYDVVVLTRSPQNSDPDIRQVLWDGRTLGDWQFYLEGAYGLINFTGRSINCVPDKNNREELLNSRVDSVNVLAEAVRLCVSPPIVWVQSSAIGAYGDCGDTPIDESAPLADNYLGQLSRTWESAFEQAELPRTRKVTLRIGFVLGPDGGGLKTLAGLTRWFLGGAAGSGEQYISWIHIEDLNEMMLWALRRKMVSGVLNATGPTPATNAEFMQKLRTTLGRPWCPPAPAFVVRLFARWILKSNADLALDGRRCRPTKFRKLGFRFRFTSLDYALQKILKPDDVHLGPA</sequence>
<dbReference type="NCBIfam" id="TIGR01777">
    <property type="entry name" value="yfcH"/>
    <property type="match status" value="1"/>
</dbReference>
<dbReference type="Pfam" id="PF01370">
    <property type="entry name" value="Epimerase"/>
    <property type="match status" value="1"/>
</dbReference>
<dbReference type="InterPro" id="IPR001509">
    <property type="entry name" value="Epimerase_deHydtase"/>
</dbReference>
<evidence type="ECO:0000259" key="2">
    <source>
        <dbReference type="Pfam" id="PF01370"/>
    </source>
</evidence>
<accession>A0A7T0BZG3</accession>
<evidence type="ECO:0000256" key="1">
    <source>
        <dbReference type="ARBA" id="ARBA00009353"/>
    </source>
</evidence>
<evidence type="ECO:0000259" key="3">
    <source>
        <dbReference type="Pfam" id="PF08338"/>
    </source>
</evidence>
<comment type="similarity">
    <text evidence="1">Belongs to the NAD(P)-dependent epimerase/dehydratase family. SDR39U1 subfamily.</text>
</comment>
<dbReference type="InterPro" id="IPR036291">
    <property type="entry name" value="NAD(P)-bd_dom_sf"/>
</dbReference>
<feature type="domain" description="DUF1731" evidence="3">
    <location>
        <begin position="248"/>
        <end position="298"/>
    </location>
</feature>
<dbReference type="Proteomes" id="UP000594688">
    <property type="component" value="Chromosome"/>
</dbReference>
<dbReference type="EMBL" id="CP048685">
    <property type="protein sequence ID" value="QPJ63789.1"/>
    <property type="molecule type" value="Genomic_DNA"/>
</dbReference>
<dbReference type="Pfam" id="PF08338">
    <property type="entry name" value="DUF1731"/>
    <property type="match status" value="1"/>
</dbReference>
<organism evidence="4 5">
    <name type="scientific">Candidatus Nitronauta litoralis</name>
    <dbReference type="NCBI Taxonomy" id="2705533"/>
    <lineage>
        <taxon>Bacteria</taxon>
        <taxon>Pseudomonadati</taxon>
        <taxon>Nitrospinota/Tectimicrobiota group</taxon>
        <taxon>Nitrospinota</taxon>
        <taxon>Nitrospinia</taxon>
        <taxon>Nitrospinales</taxon>
        <taxon>Nitrospinaceae</taxon>
        <taxon>Candidatus Nitronauta</taxon>
    </lineage>
</organism>
<reference evidence="4 5" key="1">
    <citation type="submission" date="2020-02" db="EMBL/GenBank/DDBJ databases">
        <title>Genomic and physiological characterization of two novel Nitrospinaceae genera.</title>
        <authorList>
            <person name="Mueller A.J."/>
            <person name="Jung M.-Y."/>
            <person name="Strachan C.R."/>
            <person name="Herbold C.W."/>
            <person name="Kirkegaard R.H."/>
            <person name="Daims H."/>
        </authorList>
    </citation>
    <scope>NUCLEOTIDE SEQUENCE [LARGE SCALE GENOMIC DNA]</scope>
    <source>
        <strain evidence="4">EB</strain>
    </source>
</reference>
<protein>
    <submittedName>
        <fullName evidence="4">TIGR01777 family protein</fullName>
    </submittedName>
</protein>
<dbReference type="PANTHER" id="PTHR11092">
    <property type="entry name" value="SUGAR NUCLEOTIDE EPIMERASE RELATED"/>
    <property type="match status" value="1"/>
</dbReference>
<evidence type="ECO:0000313" key="5">
    <source>
        <dbReference type="Proteomes" id="UP000594688"/>
    </source>
</evidence>
<dbReference type="KEGG" id="nli:G3M70_10885"/>